<dbReference type="Proteomes" id="UP001183809">
    <property type="component" value="Unassembled WGS sequence"/>
</dbReference>
<evidence type="ECO:0000313" key="5">
    <source>
        <dbReference type="EMBL" id="MDT0468112.1"/>
    </source>
</evidence>
<comment type="caution">
    <text evidence="5">The sequence shown here is derived from an EMBL/GenBank/DDBJ whole genome shotgun (WGS) entry which is preliminary data.</text>
</comment>
<dbReference type="RefSeq" id="WP_311699557.1">
    <property type="nucleotide sequence ID" value="NZ_JAVREY010000066.1"/>
</dbReference>
<dbReference type="InterPro" id="IPR029062">
    <property type="entry name" value="Class_I_gatase-like"/>
</dbReference>
<keyword evidence="5" id="KW-0315">Glutamine amidotransferase</keyword>
<evidence type="ECO:0000256" key="2">
    <source>
        <dbReference type="ARBA" id="ARBA00023239"/>
    </source>
</evidence>
<dbReference type="EMBL" id="JAVREY010000066">
    <property type="protein sequence ID" value="MDT0468112.1"/>
    <property type="molecule type" value="Genomic_DNA"/>
</dbReference>
<sequence length="225" mass="23466">MALTSHAQLGETGRTTGFHLPQAAHPWKIFTDAGYAIDLVSPRGGRPPMDGADVTDSVQMAFLDDASVSEQLASTRRPAEVTPSDYEAILFVGGHGAMWDLPGDAALARVTRDVYEAGGVVAAVSHGAAALVDVRLSDNSRLIDGKRLTAFTNAEEEAVGLASVVPFLLRSRLEERGGRHTAVSHFEANVVVDGRLVTGQNPASAAGVGRATVAVLAQLSGWAAV</sequence>
<evidence type="ECO:0000256" key="1">
    <source>
        <dbReference type="ARBA" id="ARBA00023016"/>
    </source>
</evidence>
<feature type="domain" description="DJ-1/PfpI" evidence="4">
    <location>
        <begin position="23"/>
        <end position="207"/>
    </location>
</feature>
<gene>
    <name evidence="5" type="ORF">RM764_34860</name>
</gene>
<organism evidence="5 6">
    <name type="scientific">Streptomyces gibsoniae</name>
    <dbReference type="NCBI Taxonomy" id="3075529"/>
    <lineage>
        <taxon>Bacteria</taxon>
        <taxon>Bacillati</taxon>
        <taxon>Actinomycetota</taxon>
        <taxon>Actinomycetes</taxon>
        <taxon>Kitasatosporales</taxon>
        <taxon>Streptomycetaceae</taxon>
        <taxon>Streptomyces</taxon>
    </lineage>
</organism>
<evidence type="ECO:0000256" key="3">
    <source>
        <dbReference type="ARBA" id="ARBA00038493"/>
    </source>
</evidence>
<name>A0ABU2U4F2_9ACTN</name>
<comment type="similarity">
    <text evidence="3">Belongs to the peptidase C56 family. HSP31-like subfamily.</text>
</comment>
<reference evidence="6" key="1">
    <citation type="submission" date="2023-07" db="EMBL/GenBank/DDBJ databases">
        <title>30 novel species of actinomycetes from the DSMZ collection.</title>
        <authorList>
            <person name="Nouioui I."/>
        </authorList>
    </citation>
    <scope>NUCLEOTIDE SEQUENCE [LARGE SCALE GENOMIC DNA]</scope>
    <source>
        <strain evidence="6">DSM 41699</strain>
    </source>
</reference>
<proteinExistence type="inferred from homology"/>
<evidence type="ECO:0000259" key="4">
    <source>
        <dbReference type="Pfam" id="PF01965"/>
    </source>
</evidence>
<keyword evidence="2" id="KW-0456">Lyase</keyword>
<dbReference type="PANTHER" id="PTHR48094:SF11">
    <property type="entry name" value="GLUTATHIONE-INDEPENDENT GLYOXALASE HSP31-RELATED"/>
    <property type="match status" value="1"/>
</dbReference>
<dbReference type="InterPro" id="IPR002818">
    <property type="entry name" value="DJ-1/PfpI"/>
</dbReference>
<dbReference type="SUPFAM" id="SSF52317">
    <property type="entry name" value="Class I glutamine amidotransferase-like"/>
    <property type="match status" value="1"/>
</dbReference>
<keyword evidence="1" id="KW-0346">Stress response</keyword>
<dbReference type="Pfam" id="PF01965">
    <property type="entry name" value="DJ-1_PfpI"/>
    <property type="match status" value="1"/>
</dbReference>
<dbReference type="Gene3D" id="3.40.50.880">
    <property type="match status" value="1"/>
</dbReference>
<dbReference type="InterPro" id="IPR050325">
    <property type="entry name" value="Prot/Nucl_acid_deglycase"/>
</dbReference>
<protein>
    <submittedName>
        <fullName evidence="5">Type 1 glutamine amidotransferase domain-containing protein</fullName>
    </submittedName>
</protein>
<dbReference type="CDD" id="cd03141">
    <property type="entry name" value="GATase1_Hsp31_like"/>
    <property type="match status" value="1"/>
</dbReference>
<keyword evidence="6" id="KW-1185">Reference proteome</keyword>
<evidence type="ECO:0000313" key="6">
    <source>
        <dbReference type="Proteomes" id="UP001183809"/>
    </source>
</evidence>
<dbReference type="PANTHER" id="PTHR48094">
    <property type="entry name" value="PROTEIN/NUCLEIC ACID DEGLYCASE DJ-1-RELATED"/>
    <property type="match status" value="1"/>
</dbReference>
<accession>A0ABU2U4F2</accession>